<feature type="compositionally biased region" description="Low complexity" evidence="1">
    <location>
        <begin position="161"/>
        <end position="170"/>
    </location>
</feature>
<feature type="transmembrane region" description="Helical" evidence="2">
    <location>
        <begin position="97"/>
        <end position="130"/>
    </location>
</feature>
<keyword evidence="4" id="KW-1185">Reference proteome</keyword>
<proteinExistence type="predicted"/>
<feature type="region of interest" description="Disordered" evidence="1">
    <location>
        <begin position="154"/>
        <end position="204"/>
    </location>
</feature>
<evidence type="ECO:0000256" key="1">
    <source>
        <dbReference type="SAM" id="MobiDB-lite"/>
    </source>
</evidence>
<sequence>MAPVYNKEGRKLSCMDKCGHPTITTILAAFALLCCALDCFGFAIAITMYQMIGLAIGLLFDLYTLGIAITASVSTIKYARRAHYPCQAKTYQVLKWVTLVVTIIRLGISIAAAALALSISTIISIIVYAVFVVHDAGSSYSQPNYATRPSYAPQRSYTPIGGEQPQQPQEFYAAPQSVKGYPPQASPEQLPQQPPQYANKPYGA</sequence>
<comment type="caution">
    <text evidence="3">The sequence shown here is derived from an EMBL/GenBank/DDBJ whole genome shotgun (WGS) entry which is preliminary data.</text>
</comment>
<feature type="transmembrane region" description="Helical" evidence="2">
    <location>
        <begin position="52"/>
        <end position="76"/>
    </location>
</feature>
<feature type="transmembrane region" description="Helical" evidence="2">
    <location>
        <begin position="21"/>
        <end position="46"/>
    </location>
</feature>
<keyword evidence="2" id="KW-1133">Transmembrane helix</keyword>
<evidence type="ECO:0000256" key="2">
    <source>
        <dbReference type="SAM" id="Phobius"/>
    </source>
</evidence>
<evidence type="ECO:0000313" key="3">
    <source>
        <dbReference type="EMBL" id="KAL1406666.1"/>
    </source>
</evidence>
<accession>A0ABR3PWG3</accession>
<dbReference type="EMBL" id="JBBXJM010000006">
    <property type="protein sequence ID" value="KAL1406666.1"/>
    <property type="molecule type" value="Genomic_DNA"/>
</dbReference>
<dbReference type="GeneID" id="95989415"/>
<reference evidence="3 4" key="1">
    <citation type="submission" date="2023-08" db="EMBL/GenBank/DDBJ databases">
        <title>Annotated Genome Sequence of Vanrija albida AlHP1.</title>
        <authorList>
            <person name="Herzog R."/>
        </authorList>
    </citation>
    <scope>NUCLEOTIDE SEQUENCE [LARGE SCALE GENOMIC DNA]</scope>
    <source>
        <strain evidence="3 4">AlHP1</strain>
    </source>
</reference>
<dbReference type="Proteomes" id="UP001565368">
    <property type="component" value="Unassembled WGS sequence"/>
</dbReference>
<protein>
    <recommendedName>
        <fullName evidence="5">MARVEL domain-containing protein</fullName>
    </recommendedName>
</protein>
<evidence type="ECO:0008006" key="5">
    <source>
        <dbReference type="Google" id="ProtNLM"/>
    </source>
</evidence>
<gene>
    <name evidence="3" type="ORF">Q8F55_008372</name>
</gene>
<keyword evidence="2" id="KW-0812">Transmembrane</keyword>
<evidence type="ECO:0000313" key="4">
    <source>
        <dbReference type="Proteomes" id="UP001565368"/>
    </source>
</evidence>
<dbReference type="RefSeq" id="XP_069206610.1">
    <property type="nucleotide sequence ID" value="XM_069356769.1"/>
</dbReference>
<organism evidence="3 4">
    <name type="scientific">Vanrija albida</name>
    <dbReference type="NCBI Taxonomy" id="181172"/>
    <lineage>
        <taxon>Eukaryota</taxon>
        <taxon>Fungi</taxon>
        <taxon>Dikarya</taxon>
        <taxon>Basidiomycota</taxon>
        <taxon>Agaricomycotina</taxon>
        <taxon>Tremellomycetes</taxon>
        <taxon>Trichosporonales</taxon>
        <taxon>Trichosporonaceae</taxon>
        <taxon>Vanrija</taxon>
    </lineage>
</organism>
<name>A0ABR3PWG3_9TREE</name>
<keyword evidence="2" id="KW-0472">Membrane</keyword>